<name>A0AA39ULX8_9AGAR</name>
<evidence type="ECO:0000313" key="2">
    <source>
        <dbReference type="EMBL" id="KAK0493483.1"/>
    </source>
</evidence>
<feature type="coiled-coil region" evidence="1">
    <location>
        <begin position="194"/>
        <end position="221"/>
    </location>
</feature>
<accession>A0AA39ULX8</accession>
<dbReference type="AlphaFoldDB" id="A0AA39ULX8"/>
<comment type="caution">
    <text evidence="2">The sequence shown here is derived from an EMBL/GenBank/DDBJ whole genome shotgun (WGS) entry which is preliminary data.</text>
</comment>
<organism evidence="2 3">
    <name type="scientific">Armillaria luteobubalina</name>
    <dbReference type="NCBI Taxonomy" id="153913"/>
    <lineage>
        <taxon>Eukaryota</taxon>
        <taxon>Fungi</taxon>
        <taxon>Dikarya</taxon>
        <taxon>Basidiomycota</taxon>
        <taxon>Agaricomycotina</taxon>
        <taxon>Agaricomycetes</taxon>
        <taxon>Agaricomycetidae</taxon>
        <taxon>Agaricales</taxon>
        <taxon>Marasmiineae</taxon>
        <taxon>Physalacriaceae</taxon>
        <taxon>Armillaria</taxon>
    </lineage>
</organism>
<evidence type="ECO:0000256" key="1">
    <source>
        <dbReference type="SAM" id="Coils"/>
    </source>
</evidence>
<evidence type="ECO:0000313" key="3">
    <source>
        <dbReference type="Proteomes" id="UP001175228"/>
    </source>
</evidence>
<proteinExistence type="predicted"/>
<dbReference type="Proteomes" id="UP001175228">
    <property type="component" value="Unassembled WGS sequence"/>
</dbReference>
<sequence>MITRRPRQAFREGAAAFPWKLMQTKLPKDCNPQTASPLFSVIPPEIRNIIFQLALRSYPDKSRPYPGNAYHFRPGYEYGQRIDTALLLTCRLIYNETRLLPITSNEHVFWCDRGPPGSRTKPAIYFSRMASEQQDVVDCVHFFAQQYWLEQTFPKICSTAGLRPRKLKITIRHSDWWYWENNQLLALKEEWTDKMSLLRRLEEFEIELETFERDKDQMLAIAQKIRNWKIKLWDGRKLSTEGCPFVHDKWTGTSVFERNIGYDREGNVWVQWPRIAGPAAPLVYHTVTVKWTAV</sequence>
<keyword evidence="1" id="KW-0175">Coiled coil</keyword>
<gene>
    <name evidence="2" type="ORF">EDD18DRAFT_1178404</name>
</gene>
<dbReference type="EMBL" id="JAUEPU010000024">
    <property type="protein sequence ID" value="KAK0493483.1"/>
    <property type="molecule type" value="Genomic_DNA"/>
</dbReference>
<protein>
    <submittedName>
        <fullName evidence="2">Uncharacterized protein</fullName>
    </submittedName>
</protein>
<reference evidence="2" key="1">
    <citation type="submission" date="2023-06" db="EMBL/GenBank/DDBJ databases">
        <authorList>
            <consortium name="Lawrence Berkeley National Laboratory"/>
            <person name="Ahrendt S."/>
            <person name="Sahu N."/>
            <person name="Indic B."/>
            <person name="Wong-Bajracharya J."/>
            <person name="Merenyi Z."/>
            <person name="Ke H.-M."/>
            <person name="Monk M."/>
            <person name="Kocsube S."/>
            <person name="Drula E."/>
            <person name="Lipzen A."/>
            <person name="Balint B."/>
            <person name="Henrissat B."/>
            <person name="Andreopoulos B."/>
            <person name="Martin F.M."/>
            <person name="Harder C.B."/>
            <person name="Rigling D."/>
            <person name="Ford K.L."/>
            <person name="Foster G.D."/>
            <person name="Pangilinan J."/>
            <person name="Papanicolaou A."/>
            <person name="Barry K."/>
            <person name="LaButti K."/>
            <person name="Viragh M."/>
            <person name="Koriabine M."/>
            <person name="Yan M."/>
            <person name="Riley R."/>
            <person name="Champramary S."/>
            <person name="Plett K.L."/>
            <person name="Tsai I.J."/>
            <person name="Slot J."/>
            <person name="Sipos G."/>
            <person name="Plett J."/>
            <person name="Nagy L.G."/>
            <person name="Grigoriev I.V."/>
        </authorList>
    </citation>
    <scope>NUCLEOTIDE SEQUENCE</scope>
    <source>
        <strain evidence="2">HWK02</strain>
    </source>
</reference>
<keyword evidence="3" id="KW-1185">Reference proteome</keyword>